<evidence type="ECO:0000313" key="1">
    <source>
        <dbReference type="EMBL" id="CAJ1955396.1"/>
    </source>
</evidence>
<proteinExistence type="predicted"/>
<name>A0AA86T808_9FABA</name>
<dbReference type="Proteomes" id="UP001189624">
    <property type="component" value="Chromosome 5"/>
</dbReference>
<dbReference type="Gramene" id="rna-AYBTSS11_LOCUS16103">
    <property type="protein sequence ID" value="CAJ1955396.1"/>
    <property type="gene ID" value="gene-AYBTSS11_LOCUS16103"/>
</dbReference>
<protein>
    <submittedName>
        <fullName evidence="1">Uncharacterized protein</fullName>
    </submittedName>
</protein>
<evidence type="ECO:0000313" key="2">
    <source>
        <dbReference type="Proteomes" id="UP001189624"/>
    </source>
</evidence>
<organism evidence="1 2">
    <name type="scientific">Sphenostylis stenocarpa</name>
    <dbReference type="NCBI Taxonomy" id="92480"/>
    <lineage>
        <taxon>Eukaryota</taxon>
        <taxon>Viridiplantae</taxon>
        <taxon>Streptophyta</taxon>
        <taxon>Embryophyta</taxon>
        <taxon>Tracheophyta</taxon>
        <taxon>Spermatophyta</taxon>
        <taxon>Magnoliopsida</taxon>
        <taxon>eudicotyledons</taxon>
        <taxon>Gunneridae</taxon>
        <taxon>Pentapetalae</taxon>
        <taxon>rosids</taxon>
        <taxon>fabids</taxon>
        <taxon>Fabales</taxon>
        <taxon>Fabaceae</taxon>
        <taxon>Papilionoideae</taxon>
        <taxon>50 kb inversion clade</taxon>
        <taxon>NPAAA clade</taxon>
        <taxon>indigoferoid/millettioid clade</taxon>
        <taxon>Phaseoleae</taxon>
        <taxon>Sphenostylis</taxon>
    </lineage>
</organism>
<dbReference type="AlphaFoldDB" id="A0AA86T808"/>
<sequence length="68" mass="7765">MEREANYVSVLPLGPPYKRKQTTIAVLWKGAQRLLIYSMERYAECGCDTASPTTAKVKRESHICFVEE</sequence>
<dbReference type="EMBL" id="OY731402">
    <property type="protein sequence ID" value="CAJ1955396.1"/>
    <property type="molecule type" value="Genomic_DNA"/>
</dbReference>
<accession>A0AA86T808</accession>
<gene>
    <name evidence="1" type="ORF">AYBTSS11_LOCUS16103</name>
</gene>
<keyword evidence="2" id="KW-1185">Reference proteome</keyword>
<reference evidence="1" key="1">
    <citation type="submission" date="2023-10" db="EMBL/GenBank/DDBJ databases">
        <authorList>
            <person name="Domelevo Entfellner J.-B."/>
        </authorList>
    </citation>
    <scope>NUCLEOTIDE SEQUENCE</scope>
</reference>